<keyword evidence="4" id="KW-1185">Reference proteome</keyword>
<protein>
    <submittedName>
        <fullName evidence="3">Alpha/beta hydrolase</fullName>
    </submittedName>
</protein>
<sequence>MPLEAELQQFVDAVAAHPLPDDLRALRAISESTLPQLQGAPQAVAHVIEHTLTTRDGHALELRLYTPDGLPDGPAPALLFAHGGGWFQCSLAVYDGPCRALANSSGWVIVAVGYRLAPEHPFPVPLHDVADAWQWLQANAGRLGLDPQRLAIGGDSAGGNLAAACCLLLRDLGLPQPRHQLLLYPALDASMGSDSYREYANGFYLSAELMQRCWQAYLGDLGDLDAPPALASPAHATDLQGLAPASVLSCEHDPLRDEAEQYARRLQAAGVDCTLERLPGMIHACVHLGGVAASTRVAAQRAGVLLRRALS</sequence>
<evidence type="ECO:0000256" key="1">
    <source>
        <dbReference type="ARBA" id="ARBA00022801"/>
    </source>
</evidence>
<evidence type="ECO:0000259" key="2">
    <source>
        <dbReference type="Pfam" id="PF07859"/>
    </source>
</evidence>
<dbReference type="InterPro" id="IPR029058">
    <property type="entry name" value="AB_hydrolase_fold"/>
</dbReference>
<dbReference type="PANTHER" id="PTHR48081">
    <property type="entry name" value="AB HYDROLASE SUPERFAMILY PROTEIN C4A8.06C"/>
    <property type="match status" value="1"/>
</dbReference>
<evidence type="ECO:0000313" key="4">
    <source>
        <dbReference type="Proteomes" id="UP001216828"/>
    </source>
</evidence>
<feature type="domain" description="Alpha/beta hydrolase fold-3" evidence="2">
    <location>
        <begin position="78"/>
        <end position="286"/>
    </location>
</feature>
<dbReference type="Gene3D" id="3.40.50.1820">
    <property type="entry name" value="alpha/beta hydrolase"/>
    <property type="match status" value="1"/>
</dbReference>
<evidence type="ECO:0000313" key="3">
    <source>
        <dbReference type="EMBL" id="WDM62506.1"/>
    </source>
</evidence>
<dbReference type="Proteomes" id="UP001216828">
    <property type="component" value="Chromosome"/>
</dbReference>
<keyword evidence="1 3" id="KW-0378">Hydrolase</keyword>
<dbReference type="Pfam" id="PF07859">
    <property type="entry name" value="Abhydrolase_3"/>
    <property type="match status" value="1"/>
</dbReference>
<dbReference type="GO" id="GO:0016787">
    <property type="term" value="F:hydrolase activity"/>
    <property type="evidence" value="ECO:0007669"/>
    <property type="project" value="UniProtKB-KW"/>
</dbReference>
<dbReference type="PANTHER" id="PTHR48081:SF8">
    <property type="entry name" value="ALPHA_BETA HYDROLASE FOLD-3 DOMAIN-CONTAINING PROTEIN-RELATED"/>
    <property type="match status" value="1"/>
</dbReference>
<reference evidence="3 4" key="1">
    <citation type="submission" date="2021-08" db="EMBL/GenBank/DDBJ databases">
        <title>Stenotrophomonas forensis sp. nov., isolated from contaminated viral transport media.</title>
        <authorList>
            <person name="Nguyen S.V."/>
            <person name="Edwards D."/>
            <person name="Scott S."/>
            <person name="Doss J."/>
            <person name="Merid S."/>
            <person name="Zelaya E."/>
            <person name="Maza C."/>
            <person name="Mann M."/>
            <person name="Hamilton B."/>
            <person name="Blackwell R."/>
            <person name="Tran A."/>
            <person name="Hauser J."/>
        </authorList>
    </citation>
    <scope>NUCLEOTIDE SEQUENCE [LARGE SCALE GENOMIC DNA]</scope>
    <source>
        <strain evidence="3 4">DFS-20110405</strain>
    </source>
</reference>
<proteinExistence type="predicted"/>
<dbReference type="SUPFAM" id="SSF53474">
    <property type="entry name" value="alpha/beta-Hydrolases"/>
    <property type="match status" value="1"/>
</dbReference>
<gene>
    <name evidence="3" type="ORF">K5L94_15475</name>
</gene>
<accession>A0ABY7XXQ9</accession>
<organism evidence="3 4">
    <name type="scientific">Stenotrophomonas forensis</name>
    <dbReference type="NCBI Taxonomy" id="2871169"/>
    <lineage>
        <taxon>Bacteria</taxon>
        <taxon>Pseudomonadati</taxon>
        <taxon>Pseudomonadota</taxon>
        <taxon>Gammaproteobacteria</taxon>
        <taxon>Lysobacterales</taxon>
        <taxon>Lysobacteraceae</taxon>
        <taxon>Stenotrophomonas</taxon>
        <taxon>Stenotrophomonas maltophilia group</taxon>
    </lineage>
</organism>
<dbReference type="EMBL" id="CP082270">
    <property type="protein sequence ID" value="WDM62506.1"/>
    <property type="molecule type" value="Genomic_DNA"/>
</dbReference>
<dbReference type="InterPro" id="IPR050300">
    <property type="entry name" value="GDXG_lipolytic_enzyme"/>
</dbReference>
<dbReference type="InterPro" id="IPR013094">
    <property type="entry name" value="AB_hydrolase_3"/>
</dbReference>
<dbReference type="RefSeq" id="WP_053450346.1">
    <property type="nucleotide sequence ID" value="NZ_CP082270.1"/>
</dbReference>
<name>A0ABY7XXQ9_9GAMM</name>